<dbReference type="GO" id="GO:0005634">
    <property type="term" value="C:nucleus"/>
    <property type="evidence" value="ECO:0007669"/>
    <property type="project" value="UniProtKB-SubCell"/>
</dbReference>
<dbReference type="GO" id="GO:0000978">
    <property type="term" value="F:RNA polymerase II cis-regulatory region sequence-specific DNA binding"/>
    <property type="evidence" value="ECO:0007669"/>
    <property type="project" value="TreeGrafter"/>
</dbReference>
<dbReference type="GO" id="GO:0000981">
    <property type="term" value="F:DNA-binding transcription factor activity, RNA polymerase II-specific"/>
    <property type="evidence" value="ECO:0007669"/>
    <property type="project" value="TreeGrafter"/>
</dbReference>
<dbReference type="FunFam" id="3.90.430.10:FF:000001">
    <property type="entry name" value="Copper fist DNA-binding protein"/>
    <property type="match status" value="1"/>
</dbReference>
<dbReference type="InterPro" id="IPR036395">
    <property type="entry name" value="Cu_fist_DNA-bd_dom_sf"/>
</dbReference>
<feature type="compositionally biased region" description="Low complexity" evidence="8">
    <location>
        <begin position="161"/>
        <end position="170"/>
    </location>
</feature>
<comment type="subcellular location">
    <subcellularLocation>
        <location evidence="1">Nucleus</location>
    </subcellularLocation>
</comment>
<proteinExistence type="predicted"/>
<evidence type="ECO:0000259" key="9">
    <source>
        <dbReference type="PROSITE" id="PS50073"/>
    </source>
</evidence>
<keyword evidence="3" id="KW-0862">Zinc</keyword>
<dbReference type="SUPFAM" id="SSF57879">
    <property type="entry name" value="Zinc domain conserved in yeast copper-regulated transcription factors"/>
    <property type="match status" value="1"/>
</dbReference>
<feature type="compositionally biased region" description="Basic and acidic residues" evidence="8">
    <location>
        <begin position="56"/>
        <end position="65"/>
    </location>
</feature>
<evidence type="ECO:0000313" key="10">
    <source>
        <dbReference type="EMBL" id="KAF7716824.1"/>
    </source>
</evidence>
<gene>
    <name evidence="10" type="ORF">PECM_005031</name>
</gene>
<evidence type="ECO:0000256" key="5">
    <source>
        <dbReference type="ARBA" id="ARBA00023015"/>
    </source>
</evidence>
<evidence type="ECO:0000256" key="7">
    <source>
        <dbReference type="ARBA" id="ARBA00023242"/>
    </source>
</evidence>
<dbReference type="PANTHER" id="PTHR28088">
    <property type="entry name" value="TRANSCRIPTIONAL ACTIVATOR HAA1-RELATED"/>
    <property type="match status" value="1"/>
</dbReference>
<keyword evidence="11" id="KW-1185">Reference proteome</keyword>
<keyword evidence="6" id="KW-0804">Transcription</keyword>
<feature type="compositionally biased region" description="Low complexity" evidence="8">
    <location>
        <begin position="109"/>
        <end position="121"/>
    </location>
</feature>
<reference evidence="10" key="1">
    <citation type="journal article" date="2020" name="Front. Microbiol.">
        <title>Gene regulatory networks of Penicillium echinulatum 2HH and Penicillium oxalicum 114-2 inferred by a computational biology approach.</title>
        <authorList>
            <person name="Lenz A.R."/>
            <person name="Galan-Vasquez E."/>
            <person name="Balbinot E."/>
            <person name="De Abreu F.P."/>
            <person name="De Oliveira N.S."/>
            <person name="Da Rosa L.O."/>
            <person name="De Avila E Silva S."/>
            <person name="Camassola M."/>
            <person name="Dillon A.J.P."/>
            <person name="Perez-Rueda E."/>
        </authorList>
    </citation>
    <scope>NUCLEOTIDE SEQUENCE</scope>
    <source>
        <strain evidence="10">S1M29</strain>
    </source>
</reference>
<feature type="region of interest" description="Disordered" evidence="8">
    <location>
        <begin position="134"/>
        <end position="180"/>
    </location>
</feature>
<comment type="caution">
    <text evidence="10">The sequence shown here is derived from an EMBL/GenBank/DDBJ whole genome shotgun (WGS) entry which is preliminary data.</text>
</comment>
<dbReference type="InterPro" id="IPR051763">
    <property type="entry name" value="Copper_Homeo_Regul"/>
</dbReference>
<dbReference type="OrthoDB" id="5600085at2759"/>
<evidence type="ECO:0000256" key="6">
    <source>
        <dbReference type="ARBA" id="ARBA00023163"/>
    </source>
</evidence>
<keyword evidence="2" id="KW-0479">Metal-binding</keyword>
<name>A0A8J8W5J3_9EURO</name>
<evidence type="ECO:0000256" key="1">
    <source>
        <dbReference type="ARBA" id="ARBA00004123"/>
    </source>
</evidence>
<evidence type="ECO:0000256" key="3">
    <source>
        <dbReference type="ARBA" id="ARBA00022833"/>
    </source>
</evidence>
<evidence type="ECO:0000313" key="11">
    <source>
        <dbReference type="Proteomes" id="UP000631181"/>
    </source>
</evidence>
<feature type="region of interest" description="Disordered" evidence="8">
    <location>
        <begin position="56"/>
        <end position="121"/>
    </location>
</feature>
<dbReference type="PRINTS" id="PR00617">
    <property type="entry name" value="COPPERFIST"/>
</dbReference>
<dbReference type="Proteomes" id="UP000631181">
    <property type="component" value="Unassembled WGS sequence"/>
</dbReference>
<dbReference type="GO" id="GO:0006879">
    <property type="term" value="P:intracellular iron ion homeostasis"/>
    <property type="evidence" value="ECO:0007669"/>
    <property type="project" value="TreeGrafter"/>
</dbReference>
<keyword evidence="7" id="KW-0539">Nucleus</keyword>
<sequence>MLIDGQKWACEACIRGHRVSSCKHHDRPLIRIKRKGRPFATCTICHATPCEAPSEHARLKREAELKSPSSSSSKKASHGRLYPRHPSSNGFLPIAPRPSGKSRSANEEAGPSSVSGAEVSPSSAAVSRSGSVSAASVSSSCLPPPIRGSKASSSRRPKTRGSSVGEWSGSEGSGAGSGAESYGDNLVHLLPSTSSSMAGASVPLPVSSPEMTSRAGSSEAMARPPAAAASSSSLEPTTLDHPTMCETIFDPMYSLEATTSAAAVSAGLVATMPMLSPMEGANPFDFPLDPSLRLDEQTLGYLDDMNLDVDLSEGLADEVFAVEDWSRYMWSPENGFEHLDTDYPPVSQ</sequence>
<keyword evidence="4" id="KW-0186">Copper</keyword>
<protein>
    <submittedName>
        <fullName evidence="10">Copper-fist domain-containing protein</fullName>
    </submittedName>
</protein>
<evidence type="ECO:0000256" key="8">
    <source>
        <dbReference type="SAM" id="MobiDB-lite"/>
    </source>
</evidence>
<dbReference type="InterPro" id="IPR001083">
    <property type="entry name" value="Cu_fist_DNA-bd_dom"/>
</dbReference>
<keyword evidence="5" id="KW-0805">Transcription regulation</keyword>
<dbReference type="AlphaFoldDB" id="A0A8J8W5J3"/>
<feature type="domain" description="Copper-fist" evidence="9">
    <location>
        <begin position="1"/>
        <end position="39"/>
    </location>
</feature>
<dbReference type="Gene3D" id="3.90.430.10">
    <property type="entry name" value="Copper fist DNA-binding domain"/>
    <property type="match status" value="1"/>
</dbReference>
<dbReference type="GO" id="GO:0006878">
    <property type="term" value="P:intracellular copper ion homeostasis"/>
    <property type="evidence" value="ECO:0007669"/>
    <property type="project" value="TreeGrafter"/>
</dbReference>
<dbReference type="GO" id="GO:0045944">
    <property type="term" value="P:positive regulation of transcription by RNA polymerase II"/>
    <property type="evidence" value="ECO:0007669"/>
    <property type="project" value="TreeGrafter"/>
</dbReference>
<dbReference type="Pfam" id="PF00649">
    <property type="entry name" value="Copper-fist"/>
    <property type="match status" value="1"/>
</dbReference>
<dbReference type="PROSITE" id="PS50073">
    <property type="entry name" value="COPPER_FIST_2"/>
    <property type="match status" value="1"/>
</dbReference>
<dbReference type="EMBL" id="WIWV01000034">
    <property type="protein sequence ID" value="KAF7716824.1"/>
    <property type="molecule type" value="Genomic_DNA"/>
</dbReference>
<dbReference type="SMART" id="SM00412">
    <property type="entry name" value="Cu_FIST"/>
    <property type="match status" value="1"/>
</dbReference>
<feature type="region of interest" description="Disordered" evidence="8">
    <location>
        <begin position="197"/>
        <end position="241"/>
    </location>
</feature>
<dbReference type="SMART" id="SM01090">
    <property type="entry name" value="Copper-fist"/>
    <property type="match status" value="1"/>
</dbReference>
<evidence type="ECO:0000256" key="4">
    <source>
        <dbReference type="ARBA" id="ARBA00023008"/>
    </source>
</evidence>
<organism evidence="10 11">
    <name type="scientific">Penicillium ucsense</name>
    <dbReference type="NCBI Taxonomy" id="2839758"/>
    <lineage>
        <taxon>Eukaryota</taxon>
        <taxon>Fungi</taxon>
        <taxon>Dikarya</taxon>
        <taxon>Ascomycota</taxon>
        <taxon>Pezizomycotina</taxon>
        <taxon>Eurotiomycetes</taxon>
        <taxon>Eurotiomycetidae</taxon>
        <taxon>Eurotiales</taxon>
        <taxon>Aspergillaceae</taxon>
        <taxon>Penicillium</taxon>
    </lineage>
</organism>
<feature type="compositionally biased region" description="Low complexity" evidence="8">
    <location>
        <begin position="217"/>
        <end position="233"/>
    </location>
</feature>
<accession>A0A8J8W5J3</accession>
<dbReference type="PANTHER" id="PTHR28088:SF5">
    <property type="entry name" value="TRANSCRIPTIONAL ACTIVATOR HAA1-RELATED"/>
    <property type="match status" value="1"/>
</dbReference>
<evidence type="ECO:0000256" key="2">
    <source>
        <dbReference type="ARBA" id="ARBA00022723"/>
    </source>
</evidence>
<dbReference type="GO" id="GO:0005507">
    <property type="term" value="F:copper ion binding"/>
    <property type="evidence" value="ECO:0007669"/>
    <property type="project" value="InterPro"/>
</dbReference>